<feature type="transmembrane region" description="Helical" evidence="1">
    <location>
        <begin position="20"/>
        <end position="39"/>
    </location>
</feature>
<name>A0A100JN46_STRSC</name>
<dbReference type="NCBIfam" id="NF046119">
    <property type="entry name" value="memb_SCO4225"/>
    <property type="match status" value="1"/>
</dbReference>
<evidence type="ECO:0000256" key="1">
    <source>
        <dbReference type="SAM" id="Phobius"/>
    </source>
</evidence>
<keyword evidence="1" id="KW-0472">Membrane</keyword>
<evidence type="ECO:0000313" key="3">
    <source>
        <dbReference type="Proteomes" id="UP000067448"/>
    </source>
</evidence>
<feature type="transmembrane region" description="Helical" evidence="1">
    <location>
        <begin position="78"/>
        <end position="99"/>
    </location>
</feature>
<reference evidence="3" key="1">
    <citation type="submission" date="2015-11" db="EMBL/GenBank/DDBJ databases">
        <authorList>
            <consortium name="Cross-ministerial Strategic Innovation Promotion Program (SIP) consortium"/>
            <person name="Tomihama T."/>
            <person name="Ikenaga M."/>
            <person name="Sakai M."/>
            <person name="Okubo T."/>
            <person name="Ikeda S."/>
        </authorList>
    </citation>
    <scope>NUCLEOTIDE SEQUENCE [LARGE SCALE GENOMIC DNA]</scope>
    <source>
        <strain evidence="3">S58</strain>
    </source>
</reference>
<dbReference type="AlphaFoldDB" id="A0A100JN46"/>
<gene>
    <name evidence="2" type="ORF">SsS58_02965</name>
</gene>
<dbReference type="RefSeq" id="WP_059080372.1">
    <property type="nucleotide sequence ID" value="NZ_BCMM01000012.1"/>
</dbReference>
<protein>
    <submittedName>
        <fullName evidence="2">Uncharacterized protein</fullName>
    </submittedName>
</protein>
<evidence type="ECO:0000313" key="2">
    <source>
        <dbReference type="EMBL" id="GAQ62595.1"/>
    </source>
</evidence>
<sequence>MTASPRSSSRSLSRTLRRKLLNPAALGYLALVAAVGVWVGADTLFVEHADAGFAGVWLFLVTAPTSFLFVALPGGLPFVGVVLGAVIQAVVIGAAYRWAVERPMRSAHLGNA</sequence>
<comment type="caution">
    <text evidence="2">The sequence shown here is derived from an EMBL/GenBank/DDBJ whole genome shotgun (WGS) entry which is preliminary data.</text>
</comment>
<reference evidence="2 3" key="2">
    <citation type="journal article" date="2016" name="Genome Announc.">
        <title>Draft Genome Sequences of Streptomyces scabiei S58, Streptomyces turgidiscabies T45, and Streptomyces acidiscabies a10, the Pathogens of Potato Common Scab, Isolated in Japan.</title>
        <authorList>
            <person name="Tomihama T."/>
            <person name="Nishi Y."/>
            <person name="Sakai M."/>
            <person name="Ikenaga M."/>
            <person name="Okubo T."/>
            <person name="Ikeda S."/>
        </authorList>
    </citation>
    <scope>NUCLEOTIDE SEQUENCE [LARGE SCALE GENOMIC DNA]</scope>
    <source>
        <strain evidence="2 3">S58</strain>
    </source>
</reference>
<organism evidence="2 3">
    <name type="scientific">Streptomyces scabiei</name>
    <dbReference type="NCBI Taxonomy" id="1930"/>
    <lineage>
        <taxon>Bacteria</taxon>
        <taxon>Bacillati</taxon>
        <taxon>Actinomycetota</taxon>
        <taxon>Actinomycetes</taxon>
        <taxon>Kitasatosporales</taxon>
        <taxon>Streptomycetaceae</taxon>
        <taxon>Streptomyces</taxon>
    </lineage>
</organism>
<dbReference type="Pfam" id="PF25637">
    <property type="entry name" value="DUF7942"/>
    <property type="match status" value="1"/>
</dbReference>
<accession>A0A100JN46</accession>
<proteinExistence type="predicted"/>
<keyword evidence="1" id="KW-1133">Transmembrane helix</keyword>
<dbReference type="EMBL" id="BCMM01000012">
    <property type="protein sequence ID" value="GAQ62595.1"/>
    <property type="molecule type" value="Genomic_DNA"/>
</dbReference>
<dbReference type="Proteomes" id="UP000067448">
    <property type="component" value="Unassembled WGS sequence"/>
</dbReference>
<dbReference type="InterPro" id="IPR057702">
    <property type="entry name" value="DUF7942"/>
</dbReference>
<feature type="transmembrane region" description="Helical" evidence="1">
    <location>
        <begin position="51"/>
        <end position="71"/>
    </location>
</feature>
<keyword evidence="1" id="KW-0812">Transmembrane</keyword>
<reference evidence="3" key="3">
    <citation type="submission" date="2016-02" db="EMBL/GenBank/DDBJ databases">
        <title>Draft genome of pathogenic Streptomyces sp. in Japan.</title>
        <authorList>
            <person name="Tomihama T."/>
            <person name="Ikenaga M."/>
            <person name="Sakai M."/>
            <person name="Okubo T."/>
            <person name="Ikeda S."/>
        </authorList>
    </citation>
    <scope>NUCLEOTIDE SEQUENCE [LARGE SCALE GENOMIC DNA]</scope>
    <source>
        <strain evidence="3">S58</strain>
    </source>
</reference>